<reference evidence="3" key="2">
    <citation type="journal article" date="2021" name="Microbiome">
        <title>Successional dynamics and alternative stable states in a saline activated sludge microbial community over 9 years.</title>
        <authorList>
            <person name="Wang Y."/>
            <person name="Ye J."/>
            <person name="Ju F."/>
            <person name="Liu L."/>
            <person name="Boyd J.A."/>
            <person name="Deng Y."/>
            <person name="Parks D.H."/>
            <person name="Jiang X."/>
            <person name="Yin X."/>
            <person name="Woodcroft B.J."/>
            <person name="Tyson G.W."/>
            <person name="Hugenholtz P."/>
            <person name="Polz M.F."/>
            <person name="Zhang T."/>
        </authorList>
    </citation>
    <scope>NUCLEOTIDE SEQUENCE</scope>
    <source>
        <strain evidence="3">HKST-UBA02</strain>
    </source>
</reference>
<evidence type="ECO:0000313" key="3">
    <source>
        <dbReference type="EMBL" id="MCA9757108.1"/>
    </source>
</evidence>
<dbReference type="AlphaFoldDB" id="A0A956NDM1"/>
<dbReference type="PANTHER" id="PTHR30373:SF2">
    <property type="entry name" value="UPF0603 PROTEIN YGCG"/>
    <property type="match status" value="1"/>
</dbReference>
<evidence type="ECO:0000259" key="2">
    <source>
        <dbReference type="Pfam" id="PF04536"/>
    </source>
</evidence>
<feature type="transmembrane region" description="Helical" evidence="1">
    <location>
        <begin position="239"/>
        <end position="256"/>
    </location>
</feature>
<gene>
    <name evidence="3" type="ORF">KDA27_14990</name>
</gene>
<keyword evidence="1" id="KW-0812">Transmembrane</keyword>
<evidence type="ECO:0000256" key="1">
    <source>
        <dbReference type="SAM" id="Phobius"/>
    </source>
</evidence>
<dbReference type="Pfam" id="PF04536">
    <property type="entry name" value="TPM_phosphatase"/>
    <property type="match status" value="1"/>
</dbReference>
<proteinExistence type="predicted"/>
<sequence length="310" mass="32533">MTFPILPAIVCHRRRAEARAVPPDSGGLTPPAGPFRVHARNRLAAPRTTFFSALAVLFLVSCLRPAATVARDEFPQAVGYVNDFAHVIPQAEEGKLEGFLQNVDQKYGIQVAIAIMPDLGGEDPTEYANRLYEAWGVGDPNTDRGLLVLDARKERFVRVEVGYGLEGALPDARTGDVVRGVLIPLLAAGRTDAYAQGALALLEFAVADMGRDPAEVDALFESAGYVAYAPKSKGIDKETLEFLVLLLVVLILLSAMRRGGGRRRGRRRTVYWGGGGFGGGFGGFGGGSSGGGFGGFGGGMSGGGGAGGSY</sequence>
<reference evidence="3" key="1">
    <citation type="submission" date="2020-04" db="EMBL/GenBank/DDBJ databases">
        <authorList>
            <person name="Zhang T."/>
        </authorList>
    </citation>
    <scope>NUCLEOTIDE SEQUENCE</scope>
    <source>
        <strain evidence="3">HKST-UBA02</strain>
    </source>
</reference>
<name>A0A956NDM1_UNCEI</name>
<accession>A0A956NDM1</accession>
<dbReference type="PANTHER" id="PTHR30373">
    <property type="entry name" value="UPF0603 PROTEIN YGCG"/>
    <property type="match status" value="1"/>
</dbReference>
<comment type="caution">
    <text evidence="3">The sequence shown here is derived from an EMBL/GenBank/DDBJ whole genome shotgun (WGS) entry which is preliminary data.</text>
</comment>
<dbReference type="Gene3D" id="3.10.310.50">
    <property type="match status" value="1"/>
</dbReference>
<dbReference type="Proteomes" id="UP000739538">
    <property type="component" value="Unassembled WGS sequence"/>
</dbReference>
<keyword evidence="1" id="KW-0472">Membrane</keyword>
<protein>
    <submittedName>
        <fullName evidence="3">TPM domain-containing protein</fullName>
    </submittedName>
</protein>
<evidence type="ECO:0000313" key="4">
    <source>
        <dbReference type="Proteomes" id="UP000739538"/>
    </source>
</evidence>
<dbReference type="EMBL" id="JAGQHS010000082">
    <property type="protein sequence ID" value="MCA9757108.1"/>
    <property type="molecule type" value="Genomic_DNA"/>
</dbReference>
<feature type="domain" description="TPM" evidence="2">
    <location>
        <begin position="81"/>
        <end position="201"/>
    </location>
</feature>
<keyword evidence="1" id="KW-1133">Transmembrane helix</keyword>
<organism evidence="3 4">
    <name type="scientific">Eiseniibacteriota bacterium</name>
    <dbReference type="NCBI Taxonomy" id="2212470"/>
    <lineage>
        <taxon>Bacteria</taxon>
        <taxon>Candidatus Eiseniibacteriota</taxon>
    </lineage>
</organism>
<dbReference type="InterPro" id="IPR007621">
    <property type="entry name" value="TPM_dom"/>
</dbReference>